<proteinExistence type="predicted"/>
<sequence length="232" mass="27931">MNLILLIGFISSIFGIIGFLFHYVGLWKYLYYLIIIKIFNRKPMNIQIIIINKYNDPPLKKFNNKIFKSLKENFIQSSEEVYRLALLPESMKFRIKKRIDNFFSEYTIRLDEEPENITIDELQDSSIIHHNLILKLAHPLRITWSELNHLKDIASFFQRIELFLKNELFKGNKIFQHYYICDIDRAFSLKKFKKDYTSLDAKISINMEKIEIIGDNIQYLKDLLEKYYLRLL</sequence>
<dbReference type="EMBL" id="LAZR01005952">
    <property type="protein sequence ID" value="KKM95873.1"/>
    <property type="molecule type" value="Genomic_DNA"/>
</dbReference>
<comment type="caution">
    <text evidence="2">The sequence shown here is derived from an EMBL/GenBank/DDBJ whole genome shotgun (WGS) entry which is preliminary data.</text>
</comment>
<dbReference type="AlphaFoldDB" id="A0A0F9LR62"/>
<evidence type="ECO:0000256" key="1">
    <source>
        <dbReference type="SAM" id="Phobius"/>
    </source>
</evidence>
<keyword evidence="1" id="KW-0472">Membrane</keyword>
<evidence type="ECO:0000313" key="2">
    <source>
        <dbReference type="EMBL" id="KKM95873.1"/>
    </source>
</evidence>
<keyword evidence="1" id="KW-0812">Transmembrane</keyword>
<reference evidence="2" key="1">
    <citation type="journal article" date="2015" name="Nature">
        <title>Complex archaea that bridge the gap between prokaryotes and eukaryotes.</title>
        <authorList>
            <person name="Spang A."/>
            <person name="Saw J.H."/>
            <person name="Jorgensen S.L."/>
            <person name="Zaremba-Niedzwiedzka K."/>
            <person name="Martijn J."/>
            <person name="Lind A.E."/>
            <person name="van Eijk R."/>
            <person name="Schleper C."/>
            <person name="Guy L."/>
            <person name="Ettema T.J."/>
        </authorList>
    </citation>
    <scope>NUCLEOTIDE SEQUENCE</scope>
</reference>
<gene>
    <name evidence="2" type="ORF">LCGC14_1183710</name>
</gene>
<keyword evidence="1" id="KW-1133">Transmembrane helix</keyword>
<accession>A0A0F9LR62</accession>
<feature type="transmembrane region" description="Helical" evidence="1">
    <location>
        <begin position="6"/>
        <end position="34"/>
    </location>
</feature>
<protein>
    <submittedName>
        <fullName evidence="2">Uncharacterized protein</fullName>
    </submittedName>
</protein>
<organism evidence="2">
    <name type="scientific">marine sediment metagenome</name>
    <dbReference type="NCBI Taxonomy" id="412755"/>
    <lineage>
        <taxon>unclassified sequences</taxon>
        <taxon>metagenomes</taxon>
        <taxon>ecological metagenomes</taxon>
    </lineage>
</organism>
<name>A0A0F9LR62_9ZZZZ</name>